<feature type="signal peptide" evidence="1">
    <location>
        <begin position="1"/>
        <end position="16"/>
    </location>
</feature>
<protein>
    <submittedName>
        <fullName evidence="2">Uncharacterized protein</fullName>
    </submittedName>
</protein>
<evidence type="ECO:0000313" key="3">
    <source>
        <dbReference type="Proteomes" id="UP001142055"/>
    </source>
</evidence>
<dbReference type="EMBL" id="JAPWDV010000004">
    <property type="protein sequence ID" value="KAJ6215657.1"/>
    <property type="molecule type" value="Genomic_DNA"/>
</dbReference>
<organism evidence="2 3">
    <name type="scientific">Blomia tropicalis</name>
    <name type="common">Mite</name>
    <dbReference type="NCBI Taxonomy" id="40697"/>
    <lineage>
        <taxon>Eukaryota</taxon>
        <taxon>Metazoa</taxon>
        <taxon>Ecdysozoa</taxon>
        <taxon>Arthropoda</taxon>
        <taxon>Chelicerata</taxon>
        <taxon>Arachnida</taxon>
        <taxon>Acari</taxon>
        <taxon>Acariformes</taxon>
        <taxon>Sarcoptiformes</taxon>
        <taxon>Astigmata</taxon>
        <taxon>Glycyphagoidea</taxon>
        <taxon>Echimyopodidae</taxon>
        <taxon>Blomia</taxon>
    </lineage>
</organism>
<gene>
    <name evidence="2" type="ORF">RDWZM_010157</name>
</gene>
<accession>A0A9Q0M1G7</accession>
<feature type="chain" id="PRO_5040171112" evidence="1">
    <location>
        <begin position="17"/>
        <end position="77"/>
    </location>
</feature>
<comment type="caution">
    <text evidence="2">The sequence shown here is derived from an EMBL/GenBank/DDBJ whole genome shotgun (WGS) entry which is preliminary data.</text>
</comment>
<reference evidence="2" key="1">
    <citation type="submission" date="2022-12" db="EMBL/GenBank/DDBJ databases">
        <title>Genome assemblies of Blomia tropicalis.</title>
        <authorList>
            <person name="Cui Y."/>
        </authorList>
    </citation>
    <scope>NUCLEOTIDE SEQUENCE</scope>
    <source>
        <tissue evidence="2">Adult mites</tissue>
    </source>
</reference>
<keyword evidence="1" id="KW-0732">Signal</keyword>
<keyword evidence="3" id="KW-1185">Reference proteome</keyword>
<dbReference type="Proteomes" id="UP001142055">
    <property type="component" value="Chromosome 4"/>
</dbReference>
<proteinExistence type="predicted"/>
<dbReference type="AlphaFoldDB" id="A0A9Q0M1G7"/>
<sequence>MLLLLLLVVVVVVLVAIETNSFQDNSSNWKKKGKHSGTLYWYVTDKQYDFKDIETRNRTIDSKLFDDYFDPTTEYVK</sequence>
<evidence type="ECO:0000256" key="1">
    <source>
        <dbReference type="SAM" id="SignalP"/>
    </source>
</evidence>
<evidence type="ECO:0000313" key="2">
    <source>
        <dbReference type="EMBL" id="KAJ6215657.1"/>
    </source>
</evidence>
<name>A0A9Q0M1G7_BLOTA</name>